<protein>
    <submittedName>
        <fullName evidence="2">Uncharacterized protein</fullName>
    </submittedName>
</protein>
<keyword evidence="3" id="KW-1185">Reference proteome</keyword>
<dbReference type="OrthoDB" id="2014825at2759"/>
<evidence type="ECO:0000256" key="1">
    <source>
        <dbReference type="SAM" id="MobiDB-lite"/>
    </source>
</evidence>
<feature type="compositionally biased region" description="Basic and acidic residues" evidence="1">
    <location>
        <begin position="237"/>
        <end position="252"/>
    </location>
</feature>
<dbReference type="GO" id="GO:0046921">
    <property type="term" value="F:alpha-(1-&gt;6)-fucosyltransferase activity"/>
    <property type="evidence" value="ECO:0007669"/>
    <property type="project" value="TreeGrafter"/>
</dbReference>
<dbReference type="GO" id="GO:0006487">
    <property type="term" value="P:protein N-linked glycosylation"/>
    <property type="evidence" value="ECO:0007669"/>
    <property type="project" value="TreeGrafter"/>
</dbReference>
<dbReference type="EMBL" id="BFEA01000055">
    <property type="protein sequence ID" value="GBG64898.1"/>
    <property type="molecule type" value="Genomic_DNA"/>
</dbReference>
<feature type="region of interest" description="Disordered" evidence="1">
    <location>
        <begin position="92"/>
        <end position="167"/>
    </location>
</feature>
<feature type="region of interest" description="Disordered" evidence="1">
    <location>
        <begin position="224"/>
        <end position="257"/>
    </location>
</feature>
<evidence type="ECO:0000313" key="2">
    <source>
        <dbReference type="EMBL" id="GBG64898.1"/>
    </source>
</evidence>
<dbReference type="Gene3D" id="3.40.50.11350">
    <property type="match status" value="1"/>
</dbReference>
<evidence type="ECO:0000313" key="3">
    <source>
        <dbReference type="Proteomes" id="UP000265515"/>
    </source>
</evidence>
<dbReference type="Gramene" id="GBG64898">
    <property type="protein sequence ID" value="GBG64898"/>
    <property type="gene ID" value="CBR_g48364"/>
</dbReference>
<feature type="compositionally biased region" description="Polar residues" evidence="1">
    <location>
        <begin position="224"/>
        <end position="233"/>
    </location>
</feature>
<accession>A0A388K4B0</accession>
<dbReference type="Proteomes" id="UP000265515">
    <property type="component" value="Unassembled WGS sequence"/>
</dbReference>
<organism evidence="2 3">
    <name type="scientific">Chara braunii</name>
    <name type="common">Braun's stonewort</name>
    <dbReference type="NCBI Taxonomy" id="69332"/>
    <lineage>
        <taxon>Eukaryota</taxon>
        <taxon>Viridiplantae</taxon>
        <taxon>Streptophyta</taxon>
        <taxon>Charophyceae</taxon>
        <taxon>Charales</taxon>
        <taxon>Characeae</taxon>
        <taxon>Chara</taxon>
    </lineage>
</organism>
<name>A0A388K4B0_CHABU</name>
<dbReference type="STRING" id="69332.A0A388K4B0"/>
<reference evidence="2 3" key="1">
    <citation type="journal article" date="2018" name="Cell">
        <title>The Chara Genome: Secondary Complexity and Implications for Plant Terrestrialization.</title>
        <authorList>
            <person name="Nishiyama T."/>
            <person name="Sakayama H."/>
            <person name="Vries J.D."/>
            <person name="Buschmann H."/>
            <person name="Saint-Marcoux D."/>
            <person name="Ullrich K.K."/>
            <person name="Haas F.B."/>
            <person name="Vanderstraeten L."/>
            <person name="Becker D."/>
            <person name="Lang D."/>
            <person name="Vosolsobe S."/>
            <person name="Rombauts S."/>
            <person name="Wilhelmsson P.K.I."/>
            <person name="Janitza P."/>
            <person name="Kern R."/>
            <person name="Heyl A."/>
            <person name="Rumpler F."/>
            <person name="Villalobos L.I.A.C."/>
            <person name="Clay J.M."/>
            <person name="Skokan R."/>
            <person name="Toyoda A."/>
            <person name="Suzuki Y."/>
            <person name="Kagoshima H."/>
            <person name="Schijlen E."/>
            <person name="Tajeshwar N."/>
            <person name="Catarino B."/>
            <person name="Hetherington A.J."/>
            <person name="Saltykova A."/>
            <person name="Bonnot C."/>
            <person name="Breuninger H."/>
            <person name="Symeonidi A."/>
            <person name="Radhakrishnan G.V."/>
            <person name="Van Nieuwerburgh F."/>
            <person name="Deforce D."/>
            <person name="Chang C."/>
            <person name="Karol K.G."/>
            <person name="Hedrich R."/>
            <person name="Ulvskov P."/>
            <person name="Glockner G."/>
            <person name="Delwiche C.F."/>
            <person name="Petrasek J."/>
            <person name="Van de Peer Y."/>
            <person name="Friml J."/>
            <person name="Beilby M."/>
            <person name="Dolan L."/>
            <person name="Kohara Y."/>
            <person name="Sugano S."/>
            <person name="Fujiyama A."/>
            <person name="Delaux P.-M."/>
            <person name="Quint M."/>
            <person name="TheiBen G."/>
            <person name="Hagemann M."/>
            <person name="Harholt J."/>
            <person name="Dunand C."/>
            <person name="Zachgo S."/>
            <person name="Langdale J."/>
            <person name="Maumus F."/>
            <person name="Straeten D.V.D."/>
            <person name="Gould S.B."/>
            <person name="Rensing S.A."/>
        </authorList>
    </citation>
    <scope>NUCLEOTIDE SEQUENCE [LARGE SCALE GENOMIC DNA]</scope>
    <source>
        <strain evidence="2 3">S276</strain>
    </source>
</reference>
<comment type="caution">
    <text evidence="2">The sequence shown here is derived from an EMBL/GenBank/DDBJ whole genome shotgun (WGS) entry which is preliminary data.</text>
</comment>
<gene>
    <name evidence="2" type="ORF">CBR_g48364</name>
</gene>
<sequence>MNFTLNILAERVQLLGTILKQDESSLKRILEELSSVGVNHIQKDETLLMERRSLKASIENLRQAVIGNSGGFAVILKVSEQIIDVLEPNNHHDVQKMTSGSVMTDGRDDIRRPVTNSREVGSNADAHVSPTPESRDNQQSRRVSSVLDGTSDDGDGRMSDVSLSPIHVPSATNGSGCDLVCNCSAAQQTRNADGWLDDNSRDGNGNRYSALARRVVRKWESLFTSRGNSNASEEASDEGRGAREDAQLMRDAQEEEREVEELLLQFKPPPHLQDCARATKLFSEADRRNPDGSLPDWALDEPPKSFLKEVGGIPDSSGPFPPWIYGADGDNLPSTRIVQRDLWAHQHPVDCSAPDVRFAVAEWWPMSGHGMGSQLHGMTAFFGFAVETGRVLVPVKNYQRADQDNCKGDLRKRLDCYFFPPTSPECYQRAVELLQQAKRHGTKAKGAGRFIPYRANGEGVRELMEDKNLPLVYLAWGNVVSAAGKIPQRWGSPWEKTVSSIVMDGKVFGEGGRSRKPWWRAQALRYLLRQPSEYLCQVVNRVRNRAFGMLVAEGIIASSRRLRNESLYTVEVKDRLNDWHRVNITEDDEIKARQDGLHATGRGLYVPRPLISIMVRSGALKAKEMKLYGLPSFMRIAERIRQYNPNVKHIWLTTDVEQSLDQSHQYDSWKFFYSHQRRLVKDEPDWKLEMQGGQSWDSKSARPNFEVVEKSFANLLISSEADYFIGALGSNWGRMVNEMRMTNGRLSRKYITVNYGNWRR</sequence>
<dbReference type="PANTHER" id="PTHR13132:SF29">
    <property type="entry name" value="ALPHA-(1,6)-FUCOSYLTRANSFERASE"/>
    <property type="match status" value="1"/>
</dbReference>
<dbReference type="PANTHER" id="PTHR13132">
    <property type="entry name" value="ALPHA- 1,6 -FUCOSYLTRANSFERASE"/>
    <property type="match status" value="1"/>
</dbReference>
<dbReference type="AlphaFoldDB" id="A0A388K4B0"/>
<proteinExistence type="predicted"/>